<dbReference type="InterPro" id="IPR040455">
    <property type="entry name" value="Atg6_BARA"/>
</dbReference>
<feature type="coiled-coil region" evidence="3">
    <location>
        <begin position="157"/>
        <end position="232"/>
    </location>
</feature>
<evidence type="ECO:0008006" key="8">
    <source>
        <dbReference type="Google" id="ProtNLM"/>
    </source>
</evidence>
<organism evidence="6 7">
    <name type="scientific">Elliptochloris bilobata</name>
    <dbReference type="NCBI Taxonomy" id="381761"/>
    <lineage>
        <taxon>Eukaryota</taxon>
        <taxon>Viridiplantae</taxon>
        <taxon>Chlorophyta</taxon>
        <taxon>core chlorophytes</taxon>
        <taxon>Trebouxiophyceae</taxon>
        <taxon>Trebouxiophyceae incertae sedis</taxon>
        <taxon>Elliptochloris clade</taxon>
        <taxon>Elliptochloris</taxon>
    </lineage>
</organism>
<sequence>MDSLLHGKLLVPLKNSPAFQRDAKVQDKYKVNCCRARLNIVDVDALHSEPAGRRSALLGASVFGGRLDESFVVLDSRRNQQGGAGRSLDESFVVLPGSASALRQANSGSGQLRASAHGIPLQALDDCFAQLARTFELAFGKTKVDQPLCGECGSRVREETEAACAEAEAECATYEAALARLAAEDARPLPPEEFEAQRASALAEAEAAEAAALAAEEALAAALAEADAVRKEAGELAALEARYWHGFNDLQLHMRAHAEERDVLLRRIDRSAAALERLRRTNVYNDAFHIWHDGQFGTISGFRMGRTSQEPVEWDELNAAWGQAVFLLHTLAQACKLSFSSHRLLPMGSYPRIADRKGVYELFGPVNKLYCAAYDRAMVAFLACLKEFAEYARGVDLADPAPGAAPLELPYAVEGDRVGGLTVKLMFNKDARWSRALKYLLTDLKWCLSWVVARQEGRGARPGGSPNP</sequence>
<evidence type="ECO:0000256" key="3">
    <source>
        <dbReference type="SAM" id="Coils"/>
    </source>
</evidence>
<dbReference type="GO" id="GO:0030674">
    <property type="term" value="F:protein-macromolecule adaptor activity"/>
    <property type="evidence" value="ECO:0007669"/>
    <property type="project" value="TreeGrafter"/>
</dbReference>
<dbReference type="GO" id="GO:0034271">
    <property type="term" value="C:phosphatidylinositol 3-kinase complex, class III, type I"/>
    <property type="evidence" value="ECO:0007669"/>
    <property type="project" value="TreeGrafter"/>
</dbReference>
<dbReference type="Gene3D" id="1.10.418.40">
    <property type="entry name" value="Autophagy protein 6/Beclin 1"/>
    <property type="match status" value="1"/>
</dbReference>
<gene>
    <name evidence="6" type="ORF">WJX81_004566</name>
</gene>
<evidence type="ECO:0000259" key="4">
    <source>
        <dbReference type="Pfam" id="PF04111"/>
    </source>
</evidence>
<dbReference type="Pfam" id="PF04111">
    <property type="entry name" value="APG6"/>
    <property type="match status" value="1"/>
</dbReference>
<dbReference type="InterPro" id="IPR041691">
    <property type="entry name" value="Atg6/beclin_CC"/>
</dbReference>
<keyword evidence="2 3" id="KW-0175">Coiled coil</keyword>
<protein>
    <recommendedName>
        <fullName evidence="8">Beclin 1</fullName>
    </recommendedName>
</protein>
<evidence type="ECO:0000313" key="7">
    <source>
        <dbReference type="Proteomes" id="UP001445335"/>
    </source>
</evidence>
<dbReference type="InterPro" id="IPR007243">
    <property type="entry name" value="Atg6/Beclin"/>
</dbReference>
<dbReference type="GO" id="GO:0000045">
    <property type="term" value="P:autophagosome assembly"/>
    <property type="evidence" value="ECO:0007669"/>
    <property type="project" value="TreeGrafter"/>
</dbReference>
<dbReference type="InterPro" id="IPR038274">
    <property type="entry name" value="Atg6/Beclin_C_sf"/>
</dbReference>
<dbReference type="PANTHER" id="PTHR12768:SF4">
    <property type="entry name" value="BECLIN-1"/>
    <property type="match status" value="1"/>
</dbReference>
<dbReference type="GO" id="GO:0006995">
    <property type="term" value="P:cellular response to nitrogen starvation"/>
    <property type="evidence" value="ECO:0007669"/>
    <property type="project" value="TreeGrafter"/>
</dbReference>
<dbReference type="GO" id="GO:0000423">
    <property type="term" value="P:mitophagy"/>
    <property type="evidence" value="ECO:0007669"/>
    <property type="project" value="TreeGrafter"/>
</dbReference>
<evidence type="ECO:0000259" key="5">
    <source>
        <dbReference type="Pfam" id="PF17675"/>
    </source>
</evidence>
<dbReference type="PANTHER" id="PTHR12768">
    <property type="entry name" value="BECLIN 1"/>
    <property type="match status" value="1"/>
</dbReference>
<evidence type="ECO:0000256" key="1">
    <source>
        <dbReference type="ARBA" id="ARBA00005965"/>
    </source>
</evidence>
<feature type="domain" description="Atg6/beclin coiled-coil" evidence="5">
    <location>
        <begin position="147"/>
        <end position="270"/>
    </location>
</feature>
<proteinExistence type="inferred from homology"/>
<name>A0AAW1S102_9CHLO</name>
<dbReference type="AlphaFoldDB" id="A0AAW1S102"/>
<reference evidence="6 7" key="1">
    <citation type="journal article" date="2024" name="Nat. Commun.">
        <title>Phylogenomics reveals the evolutionary origins of lichenization in chlorophyte algae.</title>
        <authorList>
            <person name="Puginier C."/>
            <person name="Libourel C."/>
            <person name="Otte J."/>
            <person name="Skaloud P."/>
            <person name="Haon M."/>
            <person name="Grisel S."/>
            <person name="Petersen M."/>
            <person name="Berrin J.G."/>
            <person name="Delaux P.M."/>
            <person name="Dal Grande F."/>
            <person name="Keller J."/>
        </authorList>
    </citation>
    <scope>NUCLEOTIDE SEQUENCE [LARGE SCALE GENOMIC DNA]</scope>
    <source>
        <strain evidence="6 7">SAG 245.80</strain>
    </source>
</reference>
<dbReference type="EMBL" id="JALJOU010000015">
    <property type="protein sequence ID" value="KAK9839665.1"/>
    <property type="molecule type" value="Genomic_DNA"/>
</dbReference>
<feature type="domain" description="Atg6 BARA" evidence="4">
    <location>
        <begin position="278"/>
        <end position="452"/>
    </location>
</feature>
<accession>A0AAW1S102</accession>
<keyword evidence="7" id="KW-1185">Reference proteome</keyword>
<evidence type="ECO:0000256" key="2">
    <source>
        <dbReference type="ARBA" id="ARBA00023054"/>
    </source>
</evidence>
<comment type="similarity">
    <text evidence="1">Belongs to the beclin family.</text>
</comment>
<comment type="caution">
    <text evidence="6">The sequence shown here is derived from an EMBL/GenBank/DDBJ whole genome shotgun (WGS) entry which is preliminary data.</text>
</comment>
<dbReference type="GO" id="GO:0034272">
    <property type="term" value="C:phosphatidylinositol 3-kinase complex, class III, type II"/>
    <property type="evidence" value="ECO:0007669"/>
    <property type="project" value="TreeGrafter"/>
</dbReference>
<evidence type="ECO:0000313" key="6">
    <source>
        <dbReference type="EMBL" id="KAK9839665.1"/>
    </source>
</evidence>
<dbReference type="GO" id="GO:0043548">
    <property type="term" value="F:phosphatidylinositol 3-kinase binding"/>
    <property type="evidence" value="ECO:0007669"/>
    <property type="project" value="TreeGrafter"/>
</dbReference>
<dbReference type="Proteomes" id="UP001445335">
    <property type="component" value="Unassembled WGS sequence"/>
</dbReference>
<dbReference type="FunFam" id="1.10.418.40:FF:000002">
    <property type="entry name" value="Beclin 1 protein"/>
    <property type="match status" value="1"/>
</dbReference>
<dbReference type="Pfam" id="PF17675">
    <property type="entry name" value="APG6_N"/>
    <property type="match status" value="1"/>
</dbReference>
<dbReference type="GO" id="GO:0045324">
    <property type="term" value="P:late endosome to vacuole transport"/>
    <property type="evidence" value="ECO:0007669"/>
    <property type="project" value="TreeGrafter"/>
</dbReference>
<dbReference type="GO" id="GO:0000407">
    <property type="term" value="C:phagophore assembly site"/>
    <property type="evidence" value="ECO:0007669"/>
    <property type="project" value="TreeGrafter"/>
</dbReference>